<sequence length="356" mass="40041">MDFTSDISGGVSSPRAVGGPGIQLHPKGSGSDGSDSRNSSLLGESDRKRLALMDKREQLLAQRDAMLRDLDTLKQELRRPVAAGPRETASAMPRRQADENAAKMLIDLMLLSRSDSGGPADQTTAESRVRVDGGSGLQEELLLKYDTLPVLNMRLRLKYLTKVLYPYLTLHVVELDAQTVSLECVFKRNAASPLQLLLELQYSSRQEVLRSLRVKHVSPGHHLALQPLLDGCTQNVSVLLFTCNEYNRLVYERDQLRVALRNKFQARLHYDESHLSGSITLRDLRNERALLVEMPIVFDQQYCGFLYPRMQIRLQLTRGQAAVDDVDINGILYRLMEEYGVQDALVDLITYAMLTV</sequence>
<protein>
    <submittedName>
        <fullName evidence="2">Uncharacterized protein</fullName>
    </submittedName>
</protein>
<dbReference type="Proteomes" id="UP000006310">
    <property type="component" value="Chromosome 12"/>
</dbReference>
<dbReference type="HOGENOM" id="CLU_062277_0_0_1"/>
<evidence type="ECO:0000313" key="3">
    <source>
        <dbReference type="Proteomes" id="UP000006310"/>
    </source>
</evidence>
<dbReference type="GeneID" id="34528436"/>
<feature type="compositionally biased region" description="Low complexity" evidence="1">
    <location>
        <begin position="28"/>
        <end position="43"/>
    </location>
</feature>
<feature type="compositionally biased region" description="Polar residues" evidence="1">
    <location>
        <begin position="1"/>
        <end position="11"/>
    </location>
</feature>
<evidence type="ECO:0000256" key="1">
    <source>
        <dbReference type="SAM" id="MobiDB-lite"/>
    </source>
</evidence>
<reference evidence="2 3" key="1">
    <citation type="journal article" date="2011" name="Proc. Natl. Acad. Sci. U.S.A.">
        <title>Evolutionary erosion of yeast sex chromosomes by mating-type switching accidents.</title>
        <authorList>
            <person name="Gordon J.L."/>
            <person name="Armisen D."/>
            <person name="Proux-Wera E."/>
            <person name="Oheigeartaigh S.S."/>
            <person name="Byrne K.P."/>
            <person name="Wolfe K.H."/>
        </authorList>
    </citation>
    <scope>NUCLEOTIDE SEQUENCE [LARGE SCALE GENOMIC DNA]</scope>
    <source>
        <strain evidence="3">ATCC MYA-139 / BCRC 22969 / CBS 8797 / CCRC 22969 / KCTC 17520 / NBRC 10181 / NCYC 3082</strain>
    </source>
</reference>
<dbReference type="OrthoDB" id="4036276at2759"/>
<name>J7S3J5_HUIN7</name>
<reference evidence="3" key="2">
    <citation type="submission" date="2012-08" db="EMBL/GenBank/DDBJ databases">
        <title>Genome sequence of Kazachstania naganishii.</title>
        <authorList>
            <person name="Gordon J.L."/>
            <person name="Armisen D."/>
            <person name="Proux-Wera E."/>
            <person name="OhEigeartaigh S.S."/>
            <person name="Byrne K.P."/>
            <person name="Wolfe K.H."/>
        </authorList>
    </citation>
    <scope>NUCLEOTIDE SEQUENCE [LARGE SCALE GENOMIC DNA]</scope>
    <source>
        <strain evidence="3">ATCC MYA-139 / BCRC 22969 / CBS 8797 / CCRC 22969 / KCTC 17520 / NBRC 10181 / NCYC 3082</strain>
    </source>
</reference>
<dbReference type="AlphaFoldDB" id="J7S3J5"/>
<dbReference type="RefSeq" id="XP_022466907.1">
    <property type="nucleotide sequence ID" value="XM_022610630.1"/>
</dbReference>
<keyword evidence="3" id="KW-1185">Reference proteome</keyword>
<dbReference type="KEGG" id="kng:KNAG_0L00390"/>
<dbReference type="EMBL" id="HE978325">
    <property type="protein sequence ID" value="CCK72662.1"/>
    <property type="molecule type" value="Genomic_DNA"/>
</dbReference>
<dbReference type="OMA" id="THHAGEA"/>
<feature type="region of interest" description="Disordered" evidence="1">
    <location>
        <begin position="1"/>
        <end position="47"/>
    </location>
</feature>
<organism evidence="2 3">
    <name type="scientific">Huiozyma naganishii (strain ATCC MYA-139 / BCRC 22969 / CBS 8797 / KCTC 17520 / NBRC 10181 / NCYC 3082 / Yp74L-3)</name>
    <name type="common">Yeast</name>
    <name type="synonym">Kazachstania naganishii</name>
    <dbReference type="NCBI Taxonomy" id="1071383"/>
    <lineage>
        <taxon>Eukaryota</taxon>
        <taxon>Fungi</taxon>
        <taxon>Dikarya</taxon>
        <taxon>Ascomycota</taxon>
        <taxon>Saccharomycotina</taxon>
        <taxon>Saccharomycetes</taxon>
        <taxon>Saccharomycetales</taxon>
        <taxon>Saccharomycetaceae</taxon>
        <taxon>Huiozyma</taxon>
    </lineage>
</organism>
<accession>J7S3J5</accession>
<proteinExistence type="predicted"/>
<evidence type="ECO:0000313" key="2">
    <source>
        <dbReference type="EMBL" id="CCK72662.1"/>
    </source>
</evidence>
<gene>
    <name evidence="2" type="primary">KNAG0L00390</name>
    <name evidence="2" type="ordered locus">KNAG_0L00390</name>
</gene>
<dbReference type="eggNOG" id="ENOG502S47W">
    <property type="taxonomic scope" value="Eukaryota"/>
</dbReference>
<dbReference type="STRING" id="1071383.J7S3J5"/>